<sequence length="154" mass="17278">MTGFDVAYKKIDTLVPELWAEHQPDLTIHVGVSNISCIQLETKADRESYDIVDNDQFCPADKKHCMAGPDTITTDLDVAQLHDKFNALEPKVAGLTAQISNDAGKFICEYTYYTSLNCRGPSKTLFVHVPYQGFTEQEIAEGLERILDICLKMM</sequence>
<dbReference type="EMBL" id="JARGEI010000016">
    <property type="protein sequence ID" value="KAJ8717569.1"/>
    <property type="molecule type" value="Genomic_DNA"/>
</dbReference>
<comment type="caution">
    <text evidence="5">The sequence shown here is derived from an EMBL/GenBank/DDBJ whole genome shotgun (WGS) entry which is preliminary data.</text>
</comment>
<keyword evidence="3" id="KW-0378">Hydrolase</keyword>
<dbReference type="InterPro" id="IPR016125">
    <property type="entry name" value="Peptidase_C15-like"/>
</dbReference>
<dbReference type="GO" id="GO:0008234">
    <property type="term" value="F:cysteine-type peptidase activity"/>
    <property type="evidence" value="ECO:0007669"/>
    <property type="project" value="UniProtKB-KW"/>
</dbReference>
<evidence type="ECO:0000256" key="2">
    <source>
        <dbReference type="ARBA" id="ARBA00022670"/>
    </source>
</evidence>
<name>A0AAD8DR04_MYTSE</name>
<evidence type="ECO:0000256" key="1">
    <source>
        <dbReference type="ARBA" id="ARBA00006641"/>
    </source>
</evidence>
<comment type="similarity">
    <text evidence="1">Belongs to the peptidase C15 family.</text>
</comment>
<keyword evidence="6" id="KW-1185">Reference proteome</keyword>
<reference evidence="5" key="1">
    <citation type="submission" date="2023-03" db="EMBL/GenBank/DDBJ databases">
        <title>Chromosome-level genomes of two armyworms, Mythimna separata and Mythimna loreyi, provide insights into the biosynthesis and reception of sex pheromones.</title>
        <authorList>
            <person name="Zhao H."/>
        </authorList>
    </citation>
    <scope>NUCLEOTIDE SEQUENCE</scope>
    <source>
        <strain evidence="5">BeijingLab</strain>
        <tissue evidence="5">Pupa</tissue>
    </source>
</reference>
<dbReference type="GO" id="GO:0006508">
    <property type="term" value="P:proteolysis"/>
    <property type="evidence" value="ECO:0007669"/>
    <property type="project" value="UniProtKB-KW"/>
</dbReference>
<gene>
    <name evidence="5" type="ORF">PYW07_005499</name>
</gene>
<protein>
    <recommendedName>
        <fullName evidence="7">Pyroglutamyl-peptidase I</fullName>
    </recommendedName>
</protein>
<keyword evidence="2" id="KW-0645">Protease</keyword>
<keyword evidence="4" id="KW-0788">Thiol protease</keyword>
<dbReference type="PANTHER" id="PTHR23402:SF1">
    <property type="entry name" value="PYROGLUTAMYL-PEPTIDASE I"/>
    <property type="match status" value="1"/>
</dbReference>
<dbReference type="Gene3D" id="3.40.630.20">
    <property type="entry name" value="Peptidase C15, pyroglutamyl peptidase I-like"/>
    <property type="match status" value="1"/>
</dbReference>
<dbReference type="PANTHER" id="PTHR23402">
    <property type="entry name" value="PROTEASE FAMILY C15 PYROGLUTAMYL-PEPTIDASE I-RELATED"/>
    <property type="match status" value="1"/>
</dbReference>
<dbReference type="Pfam" id="PF01470">
    <property type="entry name" value="Peptidase_C15"/>
    <property type="match status" value="1"/>
</dbReference>
<evidence type="ECO:0008006" key="7">
    <source>
        <dbReference type="Google" id="ProtNLM"/>
    </source>
</evidence>
<accession>A0AAD8DR04</accession>
<evidence type="ECO:0000313" key="6">
    <source>
        <dbReference type="Proteomes" id="UP001231518"/>
    </source>
</evidence>
<dbReference type="AlphaFoldDB" id="A0AAD8DR04"/>
<dbReference type="SUPFAM" id="SSF53182">
    <property type="entry name" value="Pyrrolidone carboxyl peptidase (pyroglutamate aminopeptidase)"/>
    <property type="match status" value="1"/>
</dbReference>
<dbReference type="InterPro" id="IPR036440">
    <property type="entry name" value="Peptidase_C15-like_sf"/>
</dbReference>
<proteinExistence type="inferred from homology"/>
<dbReference type="Proteomes" id="UP001231518">
    <property type="component" value="Chromosome 18"/>
</dbReference>
<evidence type="ECO:0000313" key="5">
    <source>
        <dbReference type="EMBL" id="KAJ8717569.1"/>
    </source>
</evidence>
<evidence type="ECO:0000256" key="4">
    <source>
        <dbReference type="ARBA" id="ARBA00022807"/>
    </source>
</evidence>
<evidence type="ECO:0000256" key="3">
    <source>
        <dbReference type="ARBA" id="ARBA00022801"/>
    </source>
</evidence>
<organism evidence="5 6">
    <name type="scientific">Mythimna separata</name>
    <name type="common">Oriental armyworm</name>
    <name type="synonym">Pseudaletia separata</name>
    <dbReference type="NCBI Taxonomy" id="271217"/>
    <lineage>
        <taxon>Eukaryota</taxon>
        <taxon>Metazoa</taxon>
        <taxon>Ecdysozoa</taxon>
        <taxon>Arthropoda</taxon>
        <taxon>Hexapoda</taxon>
        <taxon>Insecta</taxon>
        <taxon>Pterygota</taxon>
        <taxon>Neoptera</taxon>
        <taxon>Endopterygota</taxon>
        <taxon>Lepidoptera</taxon>
        <taxon>Glossata</taxon>
        <taxon>Ditrysia</taxon>
        <taxon>Noctuoidea</taxon>
        <taxon>Noctuidae</taxon>
        <taxon>Noctuinae</taxon>
        <taxon>Hadenini</taxon>
        <taxon>Mythimna</taxon>
    </lineage>
</organism>